<keyword evidence="2" id="KW-0413">Isomerase</keyword>
<dbReference type="PANTHER" id="PTHR40758:SF1">
    <property type="entry name" value="CONSERVED PROTEIN"/>
    <property type="match status" value="1"/>
</dbReference>
<dbReference type="EMBL" id="VCQU01000004">
    <property type="protein sequence ID" value="NMN95941.1"/>
    <property type="molecule type" value="Genomic_DNA"/>
</dbReference>
<feature type="domain" description="Mycothiol-dependent maleylpyruvate isomerase metal-binding" evidence="1">
    <location>
        <begin position="11"/>
        <end position="123"/>
    </location>
</feature>
<dbReference type="AlphaFoldDB" id="A0A848KCB4"/>
<evidence type="ECO:0000313" key="2">
    <source>
        <dbReference type="EMBL" id="NMN95941.1"/>
    </source>
</evidence>
<dbReference type="InterPro" id="IPR034660">
    <property type="entry name" value="DinB/YfiT-like"/>
</dbReference>
<dbReference type="GO" id="GO:0046872">
    <property type="term" value="F:metal ion binding"/>
    <property type="evidence" value="ECO:0007669"/>
    <property type="project" value="InterPro"/>
</dbReference>
<dbReference type="RefSeq" id="WP_169587379.1">
    <property type="nucleotide sequence ID" value="NZ_VCQU01000004.1"/>
</dbReference>
<keyword evidence="3" id="KW-1185">Reference proteome</keyword>
<evidence type="ECO:0000259" key="1">
    <source>
        <dbReference type="Pfam" id="PF11716"/>
    </source>
</evidence>
<dbReference type="GO" id="GO:0016853">
    <property type="term" value="F:isomerase activity"/>
    <property type="evidence" value="ECO:0007669"/>
    <property type="project" value="UniProtKB-KW"/>
</dbReference>
<protein>
    <submittedName>
        <fullName evidence="2">Maleylpyruvate isomerase family mycothiol-dependent enzyme</fullName>
    </submittedName>
</protein>
<dbReference type="InterPro" id="IPR024344">
    <property type="entry name" value="MDMPI_metal-binding"/>
</dbReference>
<keyword evidence="2" id="KW-0670">Pyruvate</keyword>
<name>A0A848KCB4_9NOCA</name>
<gene>
    <name evidence="2" type="ORF">FGL95_12945</name>
</gene>
<dbReference type="GO" id="GO:0005886">
    <property type="term" value="C:plasma membrane"/>
    <property type="evidence" value="ECO:0007669"/>
    <property type="project" value="TreeGrafter"/>
</dbReference>
<dbReference type="NCBIfam" id="TIGR03083">
    <property type="entry name" value="maleylpyruvate isomerase family mycothiol-dependent enzyme"/>
    <property type="match status" value="1"/>
</dbReference>
<dbReference type="SUPFAM" id="SSF109854">
    <property type="entry name" value="DinB/YfiT-like putative metalloenzymes"/>
    <property type="match status" value="1"/>
</dbReference>
<comment type="caution">
    <text evidence="2">The sequence shown here is derived from an EMBL/GenBank/DDBJ whole genome shotgun (WGS) entry which is preliminary data.</text>
</comment>
<dbReference type="PANTHER" id="PTHR40758">
    <property type="entry name" value="CONSERVED PROTEIN"/>
    <property type="match status" value="1"/>
</dbReference>
<dbReference type="InterPro" id="IPR017517">
    <property type="entry name" value="Maleyloyr_isom"/>
</dbReference>
<organism evidence="2 3">
    <name type="scientific">Antrihabitans stalactiti</name>
    <dbReference type="NCBI Taxonomy" id="2584121"/>
    <lineage>
        <taxon>Bacteria</taxon>
        <taxon>Bacillati</taxon>
        <taxon>Actinomycetota</taxon>
        <taxon>Actinomycetes</taxon>
        <taxon>Mycobacteriales</taxon>
        <taxon>Nocardiaceae</taxon>
        <taxon>Antrihabitans</taxon>
    </lineage>
</organism>
<evidence type="ECO:0000313" key="3">
    <source>
        <dbReference type="Proteomes" id="UP000535543"/>
    </source>
</evidence>
<accession>A0A848KCB4</accession>
<dbReference type="Pfam" id="PF11716">
    <property type="entry name" value="MDMPI_N"/>
    <property type="match status" value="1"/>
</dbReference>
<dbReference type="Proteomes" id="UP000535543">
    <property type="component" value="Unassembled WGS sequence"/>
</dbReference>
<reference evidence="2 3" key="1">
    <citation type="submission" date="2019-05" db="EMBL/GenBank/DDBJ databases">
        <authorList>
            <person name="Lee S.D."/>
        </authorList>
    </citation>
    <scope>NUCLEOTIDE SEQUENCE [LARGE SCALE GENOMIC DNA]</scope>
    <source>
        <strain evidence="2 3">YC2-7</strain>
    </source>
</reference>
<sequence length="238" mass="26617">MEFPRYLELIRADSELLLEAAEGDWQAPVPSCPGWTALDLVRHVGQVYEHKVLCMTLDREPVSNERTTPESGAWFIAQRDALLEQLLARDPRQQTQTWFPPDQTVGFWYRRMALETAVHRVDAELANSQRTAIDADLAADGVDELLGFVTYDFGDTPELAEGAGRTVQLDRGKRRWAVTLRTDGVDRAADDSPADAGFAGEPSNLLLYLWNRDRSGVRSWGDPAALAAFLTRLGEETQ</sequence>
<reference evidence="2 3" key="2">
    <citation type="submission" date="2020-06" db="EMBL/GenBank/DDBJ databases">
        <title>Antribacter stalactiti gen. nov., sp. nov., a new member of the family Nacardiaceae isolated from a cave.</title>
        <authorList>
            <person name="Kim I.S."/>
        </authorList>
    </citation>
    <scope>NUCLEOTIDE SEQUENCE [LARGE SCALE GENOMIC DNA]</scope>
    <source>
        <strain evidence="2 3">YC2-7</strain>
    </source>
</reference>
<proteinExistence type="predicted"/>